<dbReference type="EMBL" id="WJQU01000002">
    <property type="protein sequence ID" value="KAJ6642136.1"/>
    <property type="molecule type" value="Genomic_DNA"/>
</dbReference>
<evidence type="ECO:0000256" key="8">
    <source>
        <dbReference type="ARBA" id="ARBA00078071"/>
    </source>
</evidence>
<accession>A0A9Q0N2F4</accession>
<name>A0A9Q0N2F4_9DIPT</name>
<feature type="signal peptide" evidence="9">
    <location>
        <begin position="1"/>
        <end position="20"/>
    </location>
</feature>
<dbReference type="Pfam" id="PF07703">
    <property type="entry name" value="A2M_BRD"/>
    <property type="match status" value="1"/>
</dbReference>
<evidence type="ECO:0000259" key="10">
    <source>
        <dbReference type="SMART" id="SM01359"/>
    </source>
</evidence>
<comment type="caution">
    <text evidence="13">The sequence shown here is derived from an EMBL/GenBank/DDBJ whole genome shotgun (WGS) entry which is preliminary data.</text>
</comment>
<keyword evidence="2" id="KW-0391">Immunity</keyword>
<dbReference type="GO" id="GO:0002376">
    <property type="term" value="P:immune system process"/>
    <property type="evidence" value="ECO:0007669"/>
    <property type="project" value="UniProtKB-KW"/>
</dbReference>
<dbReference type="InterPro" id="IPR041813">
    <property type="entry name" value="A2M_TED"/>
</dbReference>
<dbReference type="Gene3D" id="2.60.40.1930">
    <property type="match status" value="2"/>
</dbReference>
<dbReference type="Pfam" id="PF00207">
    <property type="entry name" value="A2M"/>
    <property type="match status" value="1"/>
</dbReference>
<dbReference type="InterPro" id="IPR011626">
    <property type="entry name" value="Alpha-macroglobulin_TED"/>
</dbReference>
<protein>
    <recommendedName>
        <fullName evidence="8">TEP1-F</fullName>
    </recommendedName>
</protein>
<evidence type="ECO:0000256" key="3">
    <source>
        <dbReference type="ARBA" id="ARBA00022966"/>
    </source>
</evidence>
<evidence type="ECO:0000313" key="13">
    <source>
        <dbReference type="EMBL" id="KAJ6642136.1"/>
    </source>
</evidence>
<reference evidence="13" key="1">
    <citation type="submission" date="2022-07" db="EMBL/GenBank/DDBJ databases">
        <authorList>
            <person name="Trinca V."/>
            <person name="Uliana J.V.C."/>
            <person name="Torres T.T."/>
            <person name="Ward R.J."/>
            <person name="Monesi N."/>
        </authorList>
    </citation>
    <scope>NUCLEOTIDE SEQUENCE</scope>
    <source>
        <strain evidence="13">HSMRA1968</strain>
        <tissue evidence="13">Whole embryos</tissue>
    </source>
</reference>
<dbReference type="PANTHER" id="PTHR11412:SF136">
    <property type="entry name" value="CD109 ANTIGEN"/>
    <property type="match status" value="1"/>
</dbReference>
<evidence type="ECO:0000256" key="6">
    <source>
        <dbReference type="ARBA" id="ARBA00057615"/>
    </source>
</evidence>
<dbReference type="InterPro" id="IPR008930">
    <property type="entry name" value="Terpenoid_cyclase/PrenylTrfase"/>
</dbReference>
<dbReference type="InterPro" id="IPR002890">
    <property type="entry name" value="MG2"/>
</dbReference>
<dbReference type="PANTHER" id="PTHR11412">
    <property type="entry name" value="MACROGLOBULIN / COMPLEMENT"/>
    <property type="match status" value="1"/>
</dbReference>
<dbReference type="Gene3D" id="6.20.50.160">
    <property type="match status" value="1"/>
</dbReference>
<keyword evidence="4" id="KW-1015">Disulfide bond</keyword>
<gene>
    <name evidence="13" type="primary">CD109_8</name>
    <name evidence="13" type="ORF">Bhyg_07083</name>
</gene>
<dbReference type="Gene3D" id="2.60.40.1940">
    <property type="match status" value="1"/>
</dbReference>
<dbReference type="FunFam" id="2.60.40.1930:FF:000001">
    <property type="entry name" value="CD109 isoform 3"/>
    <property type="match status" value="1"/>
</dbReference>
<dbReference type="InterPro" id="IPR041555">
    <property type="entry name" value="MG3"/>
</dbReference>
<dbReference type="InterPro" id="IPR009048">
    <property type="entry name" value="A-macroglobulin_rcpt-bd"/>
</dbReference>
<dbReference type="PROSITE" id="PS00477">
    <property type="entry name" value="ALPHA_2_MACROGLOBULIN"/>
    <property type="match status" value="1"/>
</dbReference>
<proteinExistence type="predicted"/>
<dbReference type="InterPro" id="IPR011625">
    <property type="entry name" value="A2M_N_BRD"/>
</dbReference>
<dbReference type="Pfam" id="PF07678">
    <property type="entry name" value="TED_complement"/>
    <property type="match status" value="1"/>
</dbReference>
<evidence type="ECO:0000259" key="12">
    <source>
        <dbReference type="SMART" id="SM01361"/>
    </source>
</evidence>
<dbReference type="Gene3D" id="2.20.130.20">
    <property type="match status" value="1"/>
</dbReference>
<dbReference type="Gene3D" id="1.50.10.20">
    <property type="match status" value="1"/>
</dbReference>
<organism evidence="13 14">
    <name type="scientific">Pseudolycoriella hygida</name>
    <dbReference type="NCBI Taxonomy" id="35572"/>
    <lineage>
        <taxon>Eukaryota</taxon>
        <taxon>Metazoa</taxon>
        <taxon>Ecdysozoa</taxon>
        <taxon>Arthropoda</taxon>
        <taxon>Hexapoda</taxon>
        <taxon>Insecta</taxon>
        <taxon>Pterygota</taxon>
        <taxon>Neoptera</taxon>
        <taxon>Endopterygota</taxon>
        <taxon>Diptera</taxon>
        <taxon>Nematocera</taxon>
        <taxon>Sciaroidea</taxon>
        <taxon>Sciaridae</taxon>
        <taxon>Pseudolycoriella</taxon>
    </lineage>
</organism>
<feature type="chain" id="PRO_5040285279" description="TEP1-F" evidence="9">
    <location>
        <begin position="21"/>
        <end position="1405"/>
    </location>
</feature>
<dbReference type="GO" id="GO:0005615">
    <property type="term" value="C:extracellular space"/>
    <property type="evidence" value="ECO:0007669"/>
    <property type="project" value="InterPro"/>
</dbReference>
<dbReference type="Proteomes" id="UP001151699">
    <property type="component" value="Chromosome B"/>
</dbReference>
<sequence length="1405" mass="154583">MERKVLLLVMLACITKLTFCADYYSIVGSKTIKPNSQYAVAVSLLEAAKSASIKVTIQSDKGFKATNSVLVQPGTSQLVQFAIGKLDQGNYKLVAEGPSGLPFVKEIPISFPWKNESIFVQTDKAMYKPGDKVKFRVLVLDSDLNPGTVNKMDVYITDSGNNKIKQWLNVATSLGVYNQELQLAKNPPLGAWKINVDVNNEKRSKEFDVYEYVLPKFDVSVSAPKDATYSDSLVRVTFSAKYTYGENVKGTAKVSVAPSGSVAVAEKNVDISGSGYVEFQMSELKVNVQNYENIFDVTVRVTETLTGNIIEDGTTLSVRKTKFSIKDLDNEPKYTPGVSFPLMLQVAYHDGSPFINTNSRIKVSYGSSNTNKNDIKYLNSGYMDANGLAKIDITLPATANNGVYIYVQFLEFFEPISFYNKNSPKIFSDQYSISATLMTKNAKVNDEISILISSPQPLSYINYLLTSRGKLISSVRDDVWNQDTFTIEFIATFEMVPSVKLVAYYLLSSGEVVSTNIDIPVTGLNNFVDVRTSAAEKQPGEKVDIYVSSKASSTVCLLGVDQSVILLKSGNDIVHSDVYSELRGFNQYPQASGSWQNFESANLFILTNAFHPPILIDEGFSSFDKINGLMKKGSFNNELAIMPPPSSKAIQPRVRKFFPETWLWSCKPVGSGNLTISETAPDTITSWHITGFATNTKFGLGVTEDKTAFKVFKKFFISLNLPYSIIRGETIALSIVVFNYMPQSVTATVTLDNSRKEFEFADPFTQIYKDKGCPQAIELSRKKNVNALANNGVEVVFFITPLVTGPIRIKVTATSAIAGDAIEVLLPVVAEGVTQYKNTAVLVDLRQNKTFTRDLTAVIPANAVKDSEKVSFSIIGEFMGVTIQTIVNHNNIIRYPCGCGEQNMIGLAPDVVILVYLTKIGKLTPELKILLIQYLEIGYQGQLSYLRTDGSFSAFGMSDSCGSTWLTAFVIRIFIQASEFTCIDNNIISRGLEWLKNRQQPDGSFPEVGRVIHWDMQGLAQEGVALTAYVVIAFAQAPASAIKYADVITKALSFLKTKLGSCGDIYALAIACYAAHLANHESKVAFLQKIDQLAKVEGEFKYWEKVKLPTDPWYFASSVNVEITSYVLLSYLKAGRIFDAASIAKWLLSQQSSYGGYASTQDTLMAITALAAYSADLASVGTGAAMTCVLKYGASQSTLKIDQNNLQVLQSVELPDKTKSVKLTCTGSGTALAQLSYQFNLNTIESSPRFDLKVDIDPKSNDFLLMLNICTSYIPIGDDNKSNMAIVEVELPSGFTADLALIEETVGSKADVKKIETKNANTVVVIYLDNVSANQICLKVIAYRICQIADQRPVAVQVYDYYNTARRKTVFYQIKTKGLCGICVENDCKESCKKPVKDVTCPKKA</sequence>
<evidence type="ECO:0000256" key="1">
    <source>
        <dbReference type="ARBA" id="ARBA00022729"/>
    </source>
</evidence>
<dbReference type="GO" id="GO:0004866">
    <property type="term" value="F:endopeptidase inhibitor activity"/>
    <property type="evidence" value="ECO:0007669"/>
    <property type="project" value="InterPro"/>
</dbReference>
<dbReference type="SMART" id="SM01360">
    <property type="entry name" value="A2M"/>
    <property type="match status" value="1"/>
</dbReference>
<dbReference type="InterPro" id="IPR047565">
    <property type="entry name" value="Alpha-macroglob_thiol-ester_cl"/>
</dbReference>
<comment type="function">
    <text evidence="6">Binds covalently through a thioester bond to the pathogen surface resulting in pathogen clearance.</text>
</comment>
<evidence type="ECO:0000259" key="11">
    <source>
        <dbReference type="SMART" id="SM01360"/>
    </source>
</evidence>
<feature type="domain" description="Alpha-2-macroglobulin bait region" evidence="10">
    <location>
        <begin position="433"/>
        <end position="567"/>
    </location>
</feature>
<keyword evidence="5" id="KW-0325">Glycoprotein</keyword>
<dbReference type="SUPFAM" id="SSF48239">
    <property type="entry name" value="Terpenoid cyclases/Protein prenyltransferases"/>
    <property type="match status" value="1"/>
</dbReference>
<dbReference type="OrthoDB" id="7780472at2759"/>
<dbReference type="Pfam" id="PF01835">
    <property type="entry name" value="MG2"/>
    <property type="match status" value="1"/>
</dbReference>
<dbReference type="CDD" id="cd02897">
    <property type="entry name" value="A2M_2"/>
    <property type="match status" value="1"/>
</dbReference>
<evidence type="ECO:0000256" key="5">
    <source>
        <dbReference type="ARBA" id="ARBA00023180"/>
    </source>
</evidence>
<keyword evidence="1 9" id="KW-0732">Signal</keyword>
<dbReference type="Pfam" id="PF17791">
    <property type="entry name" value="MG3"/>
    <property type="match status" value="1"/>
</dbReference>
<comment type="subunit">
    <text evidence="7">Heterodimer of a TEP1-N chain and an TEP1-C chain non-covalently linked. Forms a complex composed of TEP1-N and TEP1-C heterodimer, LRIM1 and APL1C; the interaction stabilizes TEP1-N and TEP1-C heterodimer, prevents its binding to tissues while circulating in the hemolymph and protects the thioester bond from hydrolysis. Mature TEP1 and to a lesser extent full-length TEP1 interact with SPCLIP1; the interaction is induced by microbial infection.</text>
</comment>
<keyword evidence="14" id="KW-1185">Reference proteome</keyword>
<evidence type="ECO:0000256" key="4">
    <source>
        <dbReference type="ARBA" id="ARBA00023157"/>
    </source>
</evidence>
<dbReference type="InterPro" id="IPR019742">
    <property type="entry name" value="MacrogloblnA2_CS"/>
</dbReference>
<dbReference type="Gene3D" id="2.60.40.690">
    <property type="entry name" value="Alpha-macroglobulin, receptor-binding domain"/>
    <property type="match status" value="1"/>
</dbReference>
<dbReference type="SMART" id="SM01361">
    <property type="entry name" value="A2M_recep"/>
    <property type="match status" value="1"/>
</dbReference>
<feature type="domain" description="Alpha-macroglobulin receptor-binding" evidence="12">
    <location>
        <begin position="1282"/>
        <end position="1372"/>
    </location>
</feature>
<dbReference type="Gene3D" id="2.60.120.1540">
    <property type="match status" value="1"/>
</dbReference>
<dbReference type="InterPro" id="IPR001599">
    <property type="entry name" value="Macroglobln_a2"/>
</dbReference>
<evidence type="ECO:0000256" key="2">
    <source>
        <dbReference type="ARBA" id="ARBA00022859"/>
    </source>
</evidence>
<evidence type="ECO:0000256" key="7">
    <source>
        <dbReference type="ARBA" id="ARBA00063781"/>
    </source>
</evidence>
<dbReference type="SMART" id="SM01419">
    <property type="entry name" value="Thiol-ester_cl"/>
    <property type="match status" value="1"/>
</dbReference>
<dbReference type="SMART" id="SM01359">
    <property type="entry name" value="A2M_N_2"/>
    <property type="match status" value="1"/>
</dbReference>
<dbReference type="Gene3D" id="2.60.40.10">
    <property type="entry name" value="Immunoglobulins"/>
    <property type="match status" value="2"/>
</dbReference>
<dbReference type="InterPro" id="IPR050473">
    <property type="entry name" value="A2M/Complement_sys"/>
</dbReference>
<dbReference type="InterPro" id="IPR036595">
    <property type="entry name" value="A-macroglobulin_rcpt-bd_sf"/>
</dbReference>
<dbReference type="InterPro" id="IPR013783">
    <property type="entry name" value="Ig-like_fold"/>
</dbReference>
<evidence type="ECO:0000313" key="14">
    <source>
        <dbReference type="Proteomes" id="UP001151699"/>
    </source>
</evidence>
<dbReference type="SUPFAM" id="SSF49410">
    <property type="entry name" value="Alpha-macroglobulin receptor domain"/>
    <property type="match status" value="1"/>
</dbReference>
<dbReference type="Gene3D" id="2.60.40.2950">
    <property type="match status" value="1"/>
</dbReference>
<evidence type="ECO:0000256" key="9">
    <source>
        <dbReference type="SAM" id="SignalP"/>
    </source>
</evidence>
<feature type="domain" description="Alpha-2-macroglobulin" evidence="11">
    <location>
        <begin position="661"/>
        <end position="751"/>
    </location>
</feature>
<dbReference type="Pfam" id="PF07677">
    <property type="entry name" value="A2M_recep"/>
    <property type="match status" value="1"/>
</dbReference>
<keyword evidence="3" id="KW-0882">Thioester bond</keyword>